<dbReference type="FunFam" id="3.40.630.30:FF:000026">
    <property type="entry name" value="Phosphinothricin acetyltransferase"/>
    <property type="match status" value="1"/>
</dbReference>
<feature type="domain" description="N-acetyltransferase" evidence="5">
    <location>
        <begin position="1"/>
        <end position="155"/>
    </location>
</feature>
<evidence type="ECO:0000313" key="7">
    <source>
        <dbReference type="Proteomes" id="UP000194154"/>
    </source>
</evidence>
<dbReference type="EMBL" id="CP021059">
    <property type="protein sequence ID" value="ARQ05816.1"/>
    <property type="molecule type" value="Genomic_DNA"/>
</dbReference>
<dbReference type="Proteomes" id="UP000194154">
    <property type="component" value="Chromosome"/>
</dbReference>
<organism evidence="6 7">
    <name type="scientific">Macrococcoides canis</name>
    <dbReference type="NCBI Taxonomy" id="1855823"/>
    <lineage>
        <taxon>Bacteria</taxon>
        <taxon>Bacillati</taxon>
        <taxon>Bacillota</taxon>
        <taxon>Bacilli</taxon>
        <taxon>Bacillales</taxon>
        <taxon>Staphylococcaceae</taxon>
        <taxon>Macrococcoides</taxon>
    </lineage>
</organism>
<dbReference type="PANTHER" id="PTHR43072:SF23">
    <property type="entry name" value="UPF0039 PROTEIN C11D3.02C"/>
    <property type="match status" value="1"/>
</dbReference>
<keyword evidence="7" id="KW-1185">Reference proteome</keyword>
<dbReference type="RefSeq" id="WP_086041534.1">
    <property type="nucleotide sequence ID" value="NZ_CBCRZA010000011.1"/>
</dbReference>
<keyword evidence="1 6" id="KW-0808">Transferase</keyword>
<dbReference type="STRING" id="1855823.MCCS_01450"/>
<evidence type="ECO:0000256" key="3">
    <source>
        <dbReference type="ARBA" id="ARBA00050603"/>
    </source>
</evidence>
<dbReference type="PROSITE" id="PS51186">
    <property type="entry name" value="GNAT"/>
    <property type="match status" value="1"/>
</dbReference>
<dbReference type="EC" id="2.3.1.-" evidence="6"/>
<evidence type="ECO:0000256" key="2">
    <source>
        <dbReference type="ARBA" id="ARBA00023315"/>
    </source>
</evidence>
<dbReference type="AlphaFoldDB" id="A0A1W7A8V2"/>
<dbReference type="OrthoDB" id="9798006at2"/>
<keyword evidence="2 6" id="KW-0012">Acyltransferase</keyword>
<dbReference type="PANTHER" id="PTHR43072">
    <property type="entry name" value="N-ACETYLTRANSFERASE"/>
    <property type="match status" value="1"/>
</dbReference>
<dbReference type="CDD" id="cd04301">
    <property type="entry name" value="NAT_SF"/>
    <property type="match status" value="1"/>
</dbReference>
<dbReference type="InterPro" id="IPR000182">
    <property type="entry name" value="GNAT_dom"/>
</dbReference>
<dbReference type="Pfam" id="PF00583">
    <property type="entry name" value="Acetyltransf_1"/>
    <property type="match status" value="1"/>
</dbReference>
<protein>
    <submittedName>
        <fullName evidence="6">N-acyltransferase YncA</fullName>
        <ecNumber evidence="6">2.3.1.-</ecNumber>
    </submittedName>
</protein>
<comment type="catalytic activity">
    <reaction evidence="4">
        <text>L-methionine sulfone + acetyl-CoA = N-acetyl-L-methionine sulfone + CoA + H(+)</text>
        <dbReference type="Rhea" id="RHEA:47656"/>
        <dbReference type="ChEBI" id="CHEBI:15378"/>
        <dbReference type="ChEBI" id="CHEBI:57287"/>
        <dbReference type="ChEBI" id="CHEBI:57288"/>
        <dbReference type="ChEBI" id="CHEBI:87824"/>
        <dbReference type="ChEBI" id="CHEBI:87825"/>
    </reaction>
</comment>
<proteinExistence type="predicted"/>
<name>A0A1W7A8V2_9STAP</name>
<evidence type="ECO:0000259" key="5">
    <source>
        <dbReference type="PROSITE" id="PS51186"/>
    </source>
</evidence>
<evidence type="ECO:0000256" key="1">
    <source>
        <dbReference type="ARBA" id="ARBA00022679"/>
    </source>
</evidence>
<evidence type="ECO:0000313" key="6">
    <source>
        <dbReference type="EMBL" id="ARQ05816.1"/>
    </source>
</evidence>
<dbReference type="InterPro" id="IPR016181">
    <property type="entry name" value="Acyl_CoA_acyltransferase"/>
</dbReference>
<comment type="catalytic activity">
    <reaction evidence="3">
        <text>L-methionine sulfoximine + acetyl-CoA = N-acetyl-L-methionine sulfoximine + CoA + H(+)</text>
        <dbReference type="Rhea" id="RHEA:47660"/>
        <dbReference type="ChEBI" id="CHEBI:15378"/>
        <dbReference type="ChEBI" id="CHEBI:57287"/>
        <dbReference type="ChEBI" id="CHEBI:57288"/>
        <dbReference type="ChEBI" id="CHEBI:87826"/>
        <dbReference type="ChEBI" id="CHEBI:87827"/>
    </reaction>
</comment>
<dbReference type="KEGG" id="mcak:MCCS_01450"/>
<sequence length="162" mass="19014">MIRHATQNDLPKILDIYNHAILNTTAIYTYEKTNLLERKQWLMEKERQGYPVFVFEIDGRVAGFATYGPFRNFAAYQFTVEHSVYVSPYFRHMGIGEKLLSHIIDSARSEGYKTMVAGIDSENKGSIYLHKKFNFKYTGTLKDVGYKFNKWLDLDFYQLLLK</sequence>
<accession>A0A1W7A8V2</accession>
<evidence type="ECO:0000256" key="4">
    <source>
        <dbReference type="ARBA" id="ARBA00051334"/>
    </source>
</evidence>
<dbReference type="SUPFAM" id="SSF55729">
    <property type="entry name" value="Acyl-CoA N-acyltransferases (Nat)"/>
    <property type="match status" value="1"/>
</dbReference>
<reference evidence="6 7" key="1">
    <citation type="journal article" date="2017" name="Int. J. Syst. Evol. Microbiol.">
        <title>Macrococcus canis sp. nov., a skin bacterium associated with infections in dogs.</title>
        <authorList>
            <person name="Gobeli Brawand S."/>
            <person name="Cotting K."/>
            <person name="Gomez-Sanz E."/>
            <person name="Collaud A."/>
            <person name="Thomann A."/>
            <person name="Brodard I."/>
            <person name="Rodriguez-Campos S."/>
            <person name="Strauss C."/>
            <person name="Perreten V."/>
        </authorList>
    </citation>
    <scope>NUCLEOTIDE SEQUENCE [LARGE SCALE GENOMIC DNA]</scope>
    <source>
        <strain evidence="6 7">KM45013</strain>
    </source>
</reference>
<dbReference type="GO" id="GO:0016747">
    <property type="term" value="F:acyltransferase activity, transferring groups other than amino-acyl groups"/>
    <property type="evidence" value="ECO:0007669"/>
    <property type="project" value="InterPro"/>
</dbReference>
<dbReference type="Gene3D" id="3.40.630.30">
    <property type="match status" value="1"/>
</dbReference>
<gene>
    <name evidence="6" type="primary">yncA</name>
    <name evidence="6" type="ORF">MCCS_01450</name>
</gene>
<dbReference type="GeneID" id="35294301"/>